<reference evidence="2" key="1">
    <citation type="journal article" date="2015" name="Nature">
        <title>Complex archaea that bridge the gap between prokaryotes and eukaryotes.</title>
        <authorList>
            <person name="Spang A."/>
            <person name="Saw J.H."/>
            <person name="Jorgensen S.L."/>
            <person name="Zaremba-Niedzwiedzka K."/>
            <person name="Martijn J."/>
            <person name="Lind A.E."/>
            <person name="van Eijk R."/>
            <person name="Schleper C."/>
            <person name="Guy L."/>
            <person name="Ettema T.J."/>
        </authorList>
    </citation>
    <scope>NUCLEOTIDE SEQUENCE</scope>
</reference>
<evidence type="ECO:0000313" key="2">
    <source>
        <dbReference type="EMBL" id="KKM21492.1"/>
    </source>
</evidence>
<evidence type="ECO:0000256" key="1">
    <source>
        <dbReference type="SAM" id="Coils"/>
    </source>
</evidence>
<gene>
    <name evidence="2" type="ORF">LCGC14_1634870</name>
</gene>
<comment type="caution">
    <text evidence="2">The sequence shown here is derived from an EMBL/GenBank/DDBJ whole genome shotgun (WGS) entry which is preliminary data.</text>
</comment>
<proteinExistence type="predicted"/>
<protein>
    <submittedName>
        <fullName evidence="2">Uncharacterized protein</fullName>
    </submittedName>
</protein>
<organism evidence="2">
    <name type="scientific">marine sediment metagenome</name>
    <dbReference type="NCBI Taxonomy" id="412755"/>
    <lineage>
        <taxon>unclassified sequences</taxon>
        <taxon>metagenomes</taxon>
        <taxon>ecological metagenomes</taxon>
    </lineage>
</organism>
<accession>A0A0F9I1R2</accession>
<feature type="coiled-coil region" evidence="1">
    <location>
        <begin position="133"/>
        <end position="160"/>
    </location>
</feature>
<name>A0A0F9I1R2_9ZZZZ</name>
<dbReference type="EMBL" id="LAZR01013537">
    <property type="protein sequence ID" value="KKM21492.1"/>
    <property type="molecule type" value="Genomic_DNA"/>
</dbReference>
<sequence length="164" mass="17981">MSEMSISEALGLANKMTQFRNHLNDSEKILIAAGEAEAFLKQSDVNIKKKKEELYALDKSIASSGEIEKEAIQRKDNAAGEADAAVARAKDVSDAKLEAVRADADGAIAEIQSEITIAREKQEESSLEMVVKIQDIEAKRAESQHKLDEVNAELDALQRRISGR</sequence>
<keyword evidence="1" id="KW-0175">Coiled coil</keyword>
<dbReference type="AlphaFoldDB" id="A0A0F9I1R2"/>